<dbReference type="RefSeq" id="WP_101536413.1">
    <property type="nucleotide sequence ID" value="NZ_MXAV01000002.1"/>
</dbReference>
<dbReference type="CDD" id="cd10922">
    <property type="entry name" value="CE4_PelA_like_C"/>
    <property type="match status" value="1"/>
</dbReference>
<evidence type="ECO:0000313" key="2">
    <source>
        <dbReference type="EMBL" id="PKY12211.1"/>
    </source>
</evidence>
<proteinExistence type="predicted"/>
<dbReference type="Pfam" id="PF03537">
    <property type="entry name" value="Glyco_hydro_114"/>
    <property type="match status" value="1"/>
</dbReference>
<dbReference type="PIRSF" id="PIRSF029570">
    <property type="entry name" value="UCP029570"/>
    <property type="match status" value="1"/>
</dbReference>
<dbReference type="Proteomes" id="UP000234329">
    <property type="component" value="Unassembled WGS sequence"/>
</dbReference>
<dbReference type="Gene3D" id="3.20.20.70">
    <property type="entry name" value="Aldolase class I"/>
    <property type="match status" value="1"/>
</dbReference>
<dbReference type="OrthoDB" id="7292394at2"/>
<name>A0A2I1DQP7_9PROT</name>
<accession>A0A2I1DQP7</accession>
<dbReference type="InParanoid" id="A0A2I1DQP7"/>
<evidence type="ECO:0000259" key="1">
    <source>
        <dbReference type="Pfam" id="PF03537"/>
    </source>
</evidence>
<organism evidence="2 3">
    <name type="scientific">Acidithiobacillus marinus</name>
    <dbReference type="NCBI Taxonomy" id="187490"/>
    <lineage>
        <taxon>Bacteria</taxon>
        <taxon>Pseudomonadati</taxon>
        <taxon>Pseudomonadota</taxon>
        <taxon>Acidithiobacillia</taxon>
        <taxon>Acidithiobacillales</taxon>
        <taxon>Acidithiobacillaceae</taxon>
        <taxon>Acidithiobacillus</taxon>
    </lineage>
</organism>
<comment type="caution">
    <text evidence="2">The sequence shown here is derived from an EMBL/GenBank/DDBJ whole genome shotgun (WGS) entry which is preliminary data.</text>
</comment>
<dbReference type="PANTHER" id="PTHR35882">
    <property type="entry name" value="PELA"/>
    <property type="match status" value="1"/>
</dbReference>
<evidence type="ECO:0000313" key="3">
    <source>
        <dbReference type="Proteomes" id="UP000234329"/>
    </source>
</evidence>
<dbReference type="SUPFAM" id="SSF51445">
    <property type="entry name" value="(Trans)glycosidases"/>
    <property type="match status" value="1"/>
</dbReference>
<dbReference type="InterPro" id="IPR004352">
    <property type="entry name" value="GH114_TIM-barrel"/>
</dbReference>
<feature type="domain" description="Glycoside-hydrolase family GH114 TIM-barrel" evidence="1">
    <location>
        <begin position="68"/>
        <end position="273"/>
    </location>
</feature>
<reference evidence="2 3" key="1">
    <citation type="submission" date="2017-03" db="EMBL/GenBank/DDBJ databases">
        <title>Draft genime sequence of the acidophilic sulfur-oxidizing bacterium Acidithiobacillus sp. SH, isolated from seawater.</title>
        <authorList>
            <person name="Sharmin S."/>
            <person name="Tokuhisa M."/>
            <person name="Kanao T."/>
            <person name="Kamimura K."/>
        </authorList>
    </citation>
    <scope>NUCLEOTIDE SEQUENCE [LARGE SCALE GENOMIC DNA]</scope>
    <source>
        <strain evidence="2 3">SH</strain>
    </source>
</reference>
<protein>
    <recommendedName>
        <fullName evidence="1">Glycoside-hydrolase family GH114 TIM-barrel domain-containing protein</fullName>
    </recommendedName>
</protein>
<dbReference type="InterPro" id="IPR017853">
    <property type="entry name" value="GH"/>
</dbReference>
<gene>
    <name evidence="2" type="ORF">B1757_00235</name>
</gene>
<keyword evidence="3" id="KW-1185">Reference proteome</keyword>
<dbReference type="InterPro" id="IPR016925">
    <property type="entry name" value="UCP029570"/>
</dbReference>
<dbReference type="InterPro" id="IPR013785">
    <property type="entry name" value="Aldolase_TIM"/>
</dbReference>
<dbReference type="AlphaFoldDB" id="A0A2I1DQP7"/>
<sequence>MTKFITLLRPRLSILLLCWTLLPWSALASTLPSVGFYYGSGSAPEAFRDFKWVVVNPGNQRLPSDFDQNQQVFAYVSIGETTPGDARYQNLPESCVLGSNAVWGGKIINLSHADCRNYLLKQVINPIWQQGYHAFFMDTLDSFKLVDKNPMAQKAQENGLVQLIQAIKSAHPNVQLIANRGFSVLPEIHKDIVGVVAESLFKQWDQETRSYSSVPEPVQKELISELRKVQAYGLPAIVIDYMPPQLNRHCWWKDAQKIQSLGFVPYVTDAGLSAVGAGLREPMPRHVLILYNSSDPKQYSSAFANGAMPLEYLGYVPQFRRLSEGLPDSPRPGEYAGVILWSDGEPVKDVAGISHWLDEAKAAGIPILLIGDFQDALDDKTYMDLGMSKPVSQNVSSLSITSQNKNMSYEMPITANPRDFLQITAPSDSHVWLTLKSPGGQTEDAAAITPWGGYVLSPYLLTTLPNKDTRWLINPFQLYTEAFRLPDIPVPDTTTESGRRLFMAHTDGDGFVSRAQFPPYHIAGEVYMHRILEKYKLPFTGSIIVGDLLPGDRGLYPALVPLGTKVAREVFRLPYVEIGSHMWSHPFDWPAIEAGKDYPGINLPVPGYKFSPYMEAVGAAKWIDKHLSPPDKKVVIDQWSGDCEPDAQVVGLAYKAGLMNINGGESTISKKDPSITAVPPIGIFRGKWLQVFAPDANEDYFTNQWHGPYWGFENVIQTFEMTNKPHRLKPIDIYTHWYSATKLASISAVDKVYNWVLTQSITPIYVADYAHIANNFYTIHLAREGSGFWIGEAGALRELRMPSSLGIPDIAQSHGIAGYNQSPNGKLYVHMDGAPSIYLSLSKNPRSLPYIVSANAPISGFTSENNGFIAKLEGFVPVQIQLGNARNCRASMNGQTTKVPASEQLQSSAQHVTLHVTCTP</sequence>
<dbReference type="EMBL" id="MXAV01000002">
    <property type="protein sequence ID" value="PKY12211.1"/>
    <property type="molecule type" value="Genomic_DNA"/>
</dbReference>
<dbReference type="PANTHER" id="PTHR35882:SF2">
    <property type="entry name" value="PELA"/>
    <property type="match status" value="1"/>
</dbReference>